<name>A0A1R3RRA7_ASPC5</name>
<sequence length="112" mass="12455">MQENSPKFCFSLSAGLPTTGCDDESYPHLALNPRPRWRVRSPQPYGDTYTHSACLQALAGALREGNPLQSPHKDRDWCYHAINQFRPQDWTLQDGVDALLGNNRSGLKADGG</sequence>
<dbReference type="Proteomes" id="UP000188318">
    <property type="component" value="Unassembled WGS sequence"/>
</dbReference>
<keyword evidence="2" id="KW-1185">Reference proteome</keyword>
<proteinExistence type="predicted"/>
<reference evidence="2" key="1">
    <citation type="journal article" date="2017" name="Genome Biol.">
        <title>Comparative genomics reveals high biological diversity and specific adaptations in the industrially and medically important fungal genus Aspergillus.</title>
        <authorList>
            <person name="de Vries R.P."/>
            <person name="Riley R."/>
            <person name="Wiebenga A."/>
            <person name="Aguilar-Osorio G."/>
            <person name="Amillis S."/>
            <person name="Uchima C.A."/>
            <person name="Anderluh G."/>
            <person name="Asadollahi M."/>
            <person name="Askin M."/>
            <person name="Barry K."/>
            <person name="Battaglia E."/>
            <person name="Bayram O."/>
            <person name="Benocci T."/>
            <person name="Braus-Stromeyer S.A."/>
            <person name="Caldana C."/>
            <person name="Canovas D."/>
            <person name="Cerqueira G.C."/>
            <person name="Chen F."/>
            <person name="Chen W."/>
            <person name="Choi C."/>
            <person name="Clum A."/>
            <person name="Dos Santos R.A."/>
            <person name="Damasio A.R."/>
            <person name="Diallinas G."/>
            <person name="Emri T."/>
            <person name="Fekete E."/>
            <person name="Flipphi M."/>
            <person name="Freyberg S."/>
            <person name="Gallo A."/>
            <person name="Gournas C."/>
            <person name="Habgood R."/>
            <person name="Hainaut M."/>
            <person name="Harispe M.L."/>
            <person name="Henrissat B."/>
            <person name="Hilden K.S."/>
            <person name="Hope R."/>
            <person name="Hossain A."/>
            <person name="Karabika E."/>
            <person name="Karaffa L."/>
            <person name="Karanyi Z."/>
            <person name="Krasevec N."/>
            <person name="Kuo A."/>
            <person name="Kusch H."/>
            <person name="LaButti K."/>
            <person name="Lagendijk E.L."/>
            <person name="Lapidus A."/>
            <person name="Levasseur A."/>
            <person name="Lindquist E."/>
            <person name="Lipzen A."/>
            <person name="Logrieco A.F."/>
            <person name="MacCabe A."/>
            <person name="Maekelae M.R."/>
            <person name="Malavazi I."/>
            <person name="Melin P."/>
            <person name="Meyer V."/>
            <person name="Mielnichuk N."/>
            <person name="Miskei M."/>
            <person name="Molnar A.P."/>
            <person name="Mule G."/>
            <person name="Ngan C.Y."/>
            <person name="Orejas M."/>
            <person name="Orosz E."/>
            <person name="Ouedraogo J.P."/>
            <person name="Overkamp K.M."/>
            <person name="Park H.-S."/>
            <person name="Perrone G."/>
            <person name="Piumi F."/>
            <person name="Punt P.J."/>
            <person name="Ram A.F."/>
            <person name="Ramon A."/>
            <person name="Rauscher S."/>
            <person name="Record E."/>
            <person name="Riano-Pachon D.M."/>
            <person name="Robert V."/>
            <person name="Roehrig J."/>
            <person name="Ruller R."/>
            <person name="Salamov A."/>
            <person name="Salih N.S."/>
            <person name="Samson R.A."/>
            <person name="Sandor E."/>
            <person name="Sanguinetti M."/>
            <person name="Schuetze T."/>
            <person name="Sepcic K."/>
            <person name="Shelest E."/>
            <person name="Sherlock G."/>
            <person name="Sophianopoulou V."/>
            <person name="Squina F.M."/>
            <person name="Sun H."/>
            <person name="Susca A."/>
            <person name="Todd R.B."/>
            <person name="Tsang A."/>
            <person name="Unkles S.E."/>
            <person name="van de Wiele N."/>
            <person name="van Rossen-Uffink D."/>
            <person name="Oliveira J.V."/>
            <person name="Vesth T.C."/>
            <person name="Visser J."/>
            <person name="Yu J.-H."/>
            <person name="Zhou M."/>
            <person name="Andersen M.R."/>
            <person name="Archer D.B."/>
            <person name="Baker S.E."/>
            <person name="Benoit I."/>
            <person name="Brakhage A.A."/>
            <person name="Braus G.H."/>
            <person name="Fischer R."/>
            <person name="Frisvad J.C."/>
            <person name="Goldman G.H."/>
            <person name="Houbraken J."/>
            <person name="Oakley B."/>
            <person name="Pocsi I."/>
            <person name="Scazzocchio C."/>
            <person name="Seiboth B."/>
            <person name="vanKuyk P.A."/>
            <person name="Wortman J."/>
            <person name="Dyer P.S."/>
            <person name="Grigoriev I.V."/>
        </authorList>
    </citation>
    <scope>NUCLEOTIDE SEQUENCE [LARGE SCALE GENOMIC DNA]</scope>
    <source>
        <strain evidence="2">ITEM 5010</strain>
    </source>
</reference>
<dbReference type="AlphaFoldDB" id="A0A1R3RRA7"/>
<accession>A0A1R3RRA7</accession>
<evidence type="ECO:0000313" key="1">
    <source>
        <dbReference type="EMBL" id="OOF97000.1"/>
    </source>
</evidence>
<protein>
    <submittedName>
        <fullName evidence="1">Uncharacterized protein</fullName>
    </submittedName>
</protein>
<dbReference type="VEuPathDB" id="FungiDB:ASPCADRAFT_205757"/>
<gene>
    <name evidence="1" type="ORF">ASPCADRAFT_205757</name>
</gene>
<organism evidence="1 2">
    <name type="scientific">Aspergillus carbonarius (strain ITEM 5010)</name>
    <dbReference type="NCBI Taxonomy" id="602072"/>
    <lineage>
        <taxon>Eukaryota</taxon>
        <taxon>Fungi</taxon>
        <taxon>Dikarya</taxon>
        <taxon>Ascomycota</taxon>
        <taxon>Pezizomycotina</taxon>
        <taxon>Eurotiomycetes</taxon>
        <taxon>Eurotiomycetidae</taxon>
        <taxon>Eurotiales</taxon>
        <taxon>Aspergillaceae</taxon>
        <taxon>Aspergillus</taxon>
        <taxon>Aspergillus subgen. Circumdati</taxon>
    </lineage>
</organism>
<dbReference type="EMBL" id="KV907497">
    <property type="protein sequence ID" value="OOF97000.1"/>
    <property type="molecule type" value="Genomic_DNA"/>
</dbReference>
<evidence type="ECO:0000313" key="2">
    <source>
        <dbReference type="Proteomes" id="UP000188318"/>
    </source>
</evidence>